<dbReference type="EMBL" id="CYKH01002240">
    <property type="protein sequence ID" value="CUG94367.1"/>
    <property type="molecule type" value="Genomic_DNA"/>
</dbReference>
<evidence type="ECO:0000256" key="1">
    <source>
        <dbReference type="SAM" id="MobiDB-lite"/>
    </source>
</evidence>
<feature type="compositionally biased region" description="Acidic residues" evidence="1">
    <location>
        <begin position="381"/>
        <end position="397"/>
    </location>
</feature>
<evidence type="ECO:0000313" key="3">
    <source>
        <dbReference type="Proteomes" id="UP000051952"/>
    </source>
</evidence>
<protein>
    <submittedName>
        <fullName evidence="2">Uncharacterized protein</fullName>
    </submittedName>
</protein>
<feature type="region of interest" description="Disordered" evidence="1">
    <location>
        <begin position="193"/>
        <end position="225"/>
    </location>
</feature>
<sequence>MAALMNTGTGLAPFMDNYIVILAARYGAPIDITLLSAENAAAWELVARAVQTALQHPLTDLERQQVKYVDTLNFTAEVCRRRASYLLWKARRDAAAAKQLQPSKFNVTRHSIADDIALIYQNARASLPSIAAGDDDDDDDDDMVEPLHIVSHKTPQEVARDQQLAEAEDELMRKVQELQVEFFGKHRKWVEVPWSSTTPTNSPQKSAPHSKSGATSTPPPSQPQLQTLNFCIDNINRKLLADVTPEELEVVFDALDISEHKSTFRRTNGRVLKSLQRSELQERFGRDREAGDLLWAWIEERRSAYGSGKKDDDDSPSKSVVRPGTAEDSARQQVTAMLDMFRRMGTEAPAKPQPSKEYLDPLAHMKRAMNPHRPLRPSQQDYDEEEALAAAADDGDDPTAKPLPDRRSGPTDPRRGAPPAAASQQQAAGAAAAAAAAAGRANRWNIVEYEDEDDDDEE</sequence>
<dbReference type="OMA" id="MQWKLQE"/>
<gene>
    <name evidence="2" type="ORF">BSAL_47830</name>
</gene>
<evidence type="ECO:0000313" key="2">
    <source>
        <dbReference type="EMBL" id="CUG94367.1"/>
    </source>
</evidence>
<name>A0A0S4JYC8_BODSA</name>
<keyword evidence="3" id="KW-1185">Reference proteome</keyword>
<accession>A0A0S4JYC8</accession>
<reference evidence="3" key="1">
    <citation type="submission" date="2015-09" db="EMBL/GenBank/DDBJ databases">
        <authorList>
            <consortium name="Pathogen Informatics"/>
        </authorList>
    </citation>
    <scope>NUCLEOTIDE SEQUENCE [LARGE SCALE GENOMIC DNA]</scope>
    <source>
        <strain evidence="3">Lake Konstanz</strain>
    </source>
</reference>
<feature type="compositionally biased region" description="Basic and acidic residues" evidence="1">
    <location>
        <begin position="403"/>
        <end position="415"/>
    </location>
</feature>
<feature type="compositionally biased region" description="Polar residues" evidence="1">
    <location>
        <begin position="194"/>
        <end position="214"/>
    </location>
</feature>
<dbReference type="Proteomes" id="UP000051952">
    <property type="component" value="Unassembled WGS sequence"/>
</dbReference>
<feature type="region of interest" description="Disordered" evidence="1">
    <location>
        <begin position="371"/>
        <end position="458"/>
    </location>
</feature>
<dbReference type="VEuPathDB" id="TriTrypDB:BSAL_47830"/>
<dbReference type="AlphaFoldDB" id="A0A0S4JYC8"/>
<dbReference type="OrthoDB" id="273785at2759"/>
<feature type="region of interest" description="Disordered" evidence="1">
    <location>
        <begin position="305"/>
        <end position="331"/>
    </location>
</feature>
<feature type="compositionally biased region" description="Low complexity" evidence="1">
    <location>
        <begin position="417"/>
        <end position="441"/>
    </location>
</feature>
<organism evidence="2 3">
    <name type="scientific">Bodo saltans</name>
    <name type="common">Flagellated protozoan</name>
    <dbReference type="NCBI Taxonomy" id="75058"/>
    <lineage>
        <taxon>Eukaryota</taxon>
        <taxon>Discoba</taxon>
        <taxon>Euglenozoa</taxon>
        <taxon>Kinetoplastea</taxon>
        <taxon>Metakinetoplastina</taxon>
        <taxon>Eubodonida</taxon>
        <taxon>Bodonidae</taxon>
        <taxon>Bodo</taxon>
    </lineage>
</organism>
<proteinExistence type="predicted"/>
<feature type="compositionally biased region" description="Basic and acidic residues" evidence="1">
    <location>
        <begin position="305"/>
        <end position="316"/>
    </location>
</feature>
<feature type="compositionally biased region" description="Acidic residues" evidence="1">
    <location>
        <begin position="448"/>
        <end position="458"/>
    </location>
</feature>